<comment type="caution">
    <text evidence="2">The sequence shown here is derived from an EMBL/GenBank/DDBJ whole genome shotgun (WGS) entry which is preliminary data.</text>
</comment>
<keyword evidence="3" id="KW-1185">Reference proteome</keyword>
<evidence type="ECO:0000313" key="2">
    <source>
        <dbReference type="EMBL" id="MBM0231143.1"/>
    </source>
</evidence>
<dbReference type="Proteomes" id="UP000601027">
    <property type="component" value="Unassembled WGS sequence"/>
</dbReference>
<organism evidence="2 3">
    <name type="scientific">Micromonospora parastrephiae</name>
    <dbReference type="NCBI Taxonomy" id="2806101"/>
    <lineage>
        <taxon>Bacteria</taxon>
        <taxon>Bacillati</taxon>
        <taxon>Actinomycetota</taxon>
        <taxon>Actinomycetes</taxon>
        <taxon>Micromonosporales</taxon>
        <taxon>Micromonosporaceae</taxon>
        <taxon>Micromonospora</taxon>
    </lineage>
</organism>
<evidence type="ECO:0000313" key="3">
    <source>
        <dbReference type="Proteomes" id="UP000601027"/>
    </source>
</evidence>
<evidence type="ECO:0000256" key="1">
    <source>
        <dbReference type="SAM" id="Phobius"/>
    </source>
</evidence>
<keyword evidence="1" id="KW-0472">Membrane</keyword>
<keyword evidence="1" id="KW-1133">Transmembrane helix</keyword>
<dbReference type="EMBL" id="JAEVHM010000009">
    <property type="protein sequence ID" value="MBM0231143.1"/>
    <property type="molecule type" value="Genomic_DNA"/>
</dbReference>
<proteinExistence type="predicted"/>
<accession>A0ABS1XPE9</accession>
<gene>
    <name evidence="2" type="ORF">JNW91_04170</name>
</gene>
<dbReference type="RefSeq" id="WP_203173617.1">
    <property type="nucleotide sequence ID" value="NZ_JAEVHM010000009.1"/>
</dbReference>
<protein>
    <recommendedName>
        <fullName evidence="4">Ribosomal protein L7/L12 C-terminal domain-containing protein</fullName>
    </recommendedName>
</protein>
<evidence type="ECO:0008006" key="4">
    <source>
        <dbReference type="Google" id="ProtNLM"/>
    </source>
</evidence>
<name>A0ABS1XPE9_9ACTN</name>
<feature type="transmembrane region" description="Helical" evidence="1">
    <location>
        <begin position="6"/>
        <end position="25"/>
    </location>
</feature>
<sequence>MDPWEATLLVIATIGSVAAAVGAWFQEKRSSAAQLAAIQRKLDLVMDHLGITLPVEPEVVRHLENGRTIQAVRAYRKQTGTSLVEAKQAVDRIAGRLHLER</sequence>
<dbReference type="Gene3D" id="3.30.1390.10">
    <property type="match status" value="1"/>
</dbReference>
<reference evidence="2 3" key="1">
    <citation type="submission" date="2021-01" db="EMBL/GenBank/DDBJ databases">
        <title>Draft genome sequence of Micromonospora sp. strain STR1_7.</title>
        <authorList>
            <person name="Karlyshev A."/>
            <person name="Jawad R."/>
        </authorList>
    </citation>
    <scope>NUCLEOTIDE SEQUENCE [LARGE SCALE GENOMIC DNA]</scope>
    <source>
        <strain evidence="2 3">STR1-7</strain>
    </source>
</reference>
<dbReference type="InterPro" id="IPR014719">
    <property type="entry name" value="Ribosomal_bL12_C/ClpS-like"/>
</dbReference>
<keyword evidence="1" id="KW-0812">Transmembrane</keyword>